<dbReference type="EMBL" id="JBEDUW010000001">
    <property type="protein sequence ID" value="KAK9947421.1"/>
    <property type="molecule type" value="Genomic_DNA"/>
</dbReference>
<evidence type="ECO:0000313" key="1">
    <source>
        <dbReference type="EMBL" id="KAK9947421.1"/>
    </source>
</evidence>
<name>A0AAW1YG91_RUBAR</name>
<keyword evidence="2" id="KW-1185">Reference proteome</keyword>
<sequence length="153" mass="17314">MATKMMLQCVLEGSISMHDMEVEHRPYHRNCSCAMHKVKGSCSNACPQQMNISFPKKQPQTSHWINTMEQRRLECTVSCKVVEFRELNTAEQEKNRGNHGTKACHSLSFLPESYKGKGREAGIKYGLTVKLATKDGDAAETDWGCQLQGSHWH</sequence>
<dbReference type="AlphaFoldDB" id="A0AAW1YG91"/>
<dbReference type="PANTHER" id="PTHR35121:SF4">
    <property type="entry name" value="SWIM-TYPE DOMAIN-CONTAINING PROTEIN"/>
    <property type="match status" value="1"/>
</dbReference>
<proteinExistence type="predicted"/>
<organism evidence="1 2">
    <name type="scientific">Rubus argutus</name>
    <name type="common">Southern blackberry</name>
    <dbReference type="NCBI Taxonomy" id="59490"/>
    <lineage>
        <taxon>Eukaryota</taxon>
        <taxon>Viridiplantae</taxon>
        <taxon>Streptophyta</taxon>
        <taxon>Embryophyta</taxon>
        <taxon>Tracheophyta</taxon>
        <taxon>Spermatophyta</taxon>
        <taxon>Magnoliopsida</taxon>
        <taxon>eudicotyledons</taxon>
        <taxon>Gunneridae</taxon>
        <taxon>Pentapetalae</taxon>
        <taxon>rosids</taxon>
        <taxon>fabids</taxon>
        <taxon>Rosales</taxon>
        <taxon>Rosaceae</taxon>
        <taxon>Rosoideae</taxon>
        <taxon>Rosoideae incertae sedis</taxon>
        <taxon>Rubus</taxon>
    </lineage>
</organism>
<gene>
    <name evidence="1" type="ORF">M0R45_003047</name>
</gene>
<evidence type="ECO:0000313" key="2">
    <source>
        <dbReference type="Proteomes" id="UP001457282"/>
    </source>
</evidence>
<reference evidence="1 2" key="1">
    <citation type="journal article" date="2023" name="G3 (Bethesda)">
        <title>A chromosome-length genome assembly and annotation of blackberry (Rubus argutus, cv. 'Hillquist').</title>
        <authorList>
            <person name="Bruna T."/>
            <person name="Aryal R."/>
            <person name="Dudchenko O."/>
            <person name="Sargent D.J."/>
            <person name="Mead D."/>
            <person name="Buti M."/>
            <person name="Cavallini A."/>
            <person name="Hytonen T."/>
            <person name="Andres J."/>
            <person name="Pham M."/>
            <person name="Weisz D."/>
            <person name="Mascagni F."/>
            <person name="Usai G."/>
            <person name="Natali L."/>
            <person name="Bassil N."/>
            <person name="Fernandez G.E."/>
            <person name="Lomsadze A."/>
            <person name="Armour M."/>
            <person name="Olukolu B."/>
            <person name="Poorten T."/>
            <person name="Britton C."/>
            <person name="Davik J."/>
            <person name="Ashrafi H."/>
            <person name="Aiden E.L."/>
            <person name="Borodovsky M."/>
            <person name="Worthington M."/>
        </authorList>
    </citation>
    <scope>NUCLEOTIDE SEQUENCE [LARGE SCALE GENOMIC DNA]</scope>
    <source>
        <strain evidence="1">PI 553951</strain>
    </source>
</reference>
<accession>A0AAW1YG91</accession>
<protein>
    <submittedName>
        <fullName evidence="1">Uncharacterized protein</fullName>
    </submittedName>
</protein>
<dbReference type="PANTHER" id="PTHR35121">
    <property type="entry name" value="HOMEODOMAIN PROTEIN 8, PUTATIVE-RELATED"/>
    <property type="match status" value="1"/>
</dbReference>
<dbReference type="Proteomes" id="UP001457282">
    <property type="component" value="Unassembled WGS sequence"/>
</dbReference>
<comment type="caution">
    <text evidence="1">The sequence shown here is derived from an EMBL/GenBank/DDBJ whole genome shotgun (WGS) entry which is preliminary data.</text>
</comment>